<accession>H2YJZ5</accession>
<dbReference type="GeneTree" id="ENSGT00940000167316"/>
<reference evidence="6" key="3">
    <citation type="submission" date="2025-09" db="UniProtKB">
        <authorList>
            <consortium name="Ensembl"/>
        </authorList>
    </citation>
    <scope>IDENTIFICATION</scope>
</reference>
<dbReference type="HOGENOM" id="CLU_1109130_0_0_1"/>
<dbReference type="InterPro" id="IPR038286">
    <property type="entry name" value="IPK_sf"/>
</dbReference>
<dbReference type="Proteomes" id="UP000007875">
    <property type="component" value="Unassembled WGS sequence"/>
</dbReference>
<evidence type="ECO:0000256" key="5">
    <source>
        <dbReference type="SAM" id="MobiDB-lite"/>
    </source>
</evidence>
<evidence type="ECO:0000256" key="1">
    <source>
        <dbReference type="ARBA" id="ARBA00007374"/>
    </source>
</evidence>
<sequence length="251" mass="28284">MTIRSQTSNQYETEGENTGMHNPWNSKVMGDALTKLRSKNAEDKKRFHTKTKRFILLENVTSPFKRPCVLDLKMGTRVRRNASAAKLARHATAIDFGARLSGMQIYSPCRNEFAYLNKYYGHNLTVEGFKRKLVDFFSRGAASSFREGCDNGAQQPPDPSSTYHSLVDTHLVRCAVSKLEHLREAISNMTNHRLYSCSVLLIYEGQATNVEEGITNVAKTSNTPRAGDNVKVRERPSSVILHSIQDGKREE</sequence>
<keyword evidence="2 4" id="KW-0808">Transferase</keyword>
<dbReference type="Ensembl" id="ENSCSAVT00000005719.1">
    <property type="protein sequence ID" value="ENSCSAVP00000005644.1"/>
    <property type="gene ID" value="ENSCSAVG00000003362.1"/>
</dbReference>
<evidence type="ECO:0000256" key="4">
    <source>
        <dbReference type="RuleBase" id="RU363090"/>
    </source>
</evidence>
<dbReference type="GO" id="GO:0005737">
    <property type="term" value="C:cytoplasm"/>
    <property type="evidence" value="ECO:0007669"/>
    <property type="project" value="TreeGrafter"/>
</dbReference>
<dbReference type="EC" id="2.7.-.-" evidence="4"/>
<dbReference type="PANTHER" id="PTHR12400">
    <property type="entry name" value="INOSITOL POLYPHOSPHATE KINASE"/>
    <property type="match status" value="1"/>
</dbReference>
<organism evidence="6 7">
    <name type="scientific">Ciona savignyi</name>
    <name type="common">Pacific transparent sea squirt</name>
    <dbReference type="NCBI Taxonomy" id="51511"/>
    <lineage>
        <taxon>Eukaryota</taxon>
        <taxon>Metazoa</taxon>
        <taxon>Chordata</taxon>
        <taxon>Tunicata</taxon>
        <taxon>Ascidiacea</taxon>
        <taxon>Phlebobranchia</taxon>
        <taxon>Cionidae</taxon>
        <taxon>Ciona</taxon>
    </lineage>
</organism>
<dbReference type="STRING" id="51511.ENSCSAVP00000005644"/>
<evidence type="ECO:0000313" key="7">
    <source>
        <dbReference type="Proteomes" id="UP000007875"/>
    </source>
</evidence>
<reference evidence="6" key="2">
    <citation type="submission" date="2025-08" db="UniProtKB">
        <authorList>
            <consortium name="Ensembl"/>
        </authorList>
    </citation>
    <scope>IDENTIFICATION</scope>
</reference>
<dbReference type="GO" id="GO:0046854">
    <property type="term" value="P:phosphatidylinositol phosphate biosynthetic process"/>
    <property type="evidence" value="ECO:0007669"/>
    <property type="project" value="TreeGrafter"/>
</dbReference>
<evidence type="ECO:0000313" key="6">
    <source>
        <dbReference type="Ensembl" id="ENSCSAVP00000005644.1"/>
    </source>
</evidence>
<evidence type="ECO:0000256" key="2">
    <source>
        <dbReference type="ARBA" id="ARBA00022679"/>
    </source>
</evidence>
<name>H2YJZ5_CIOSA</name>
<evidence type="ECO:0000256" key="3">
    <source>
        <dbReference type="ARBA" id="ARBA00022777"/>
    </source>
</evidence>
<dbReference type="eggNOG" id="KOG1620">
    <property type="taxonomic scope" value="Eukaryota"/>
</dbReference>
<feature type="compositionally biased region" description="Polar residues" evidence="5">
    <location>
        <begin position="1"/>
        <end position="12"/>
    </location>
</feature>
<keyword evidence="3 4" id="KW-0418">Kinase</keyword>
<keyword evidence="7" id="KW-1185">Reference proteome</keyword>
<reference evidence="7" key="1">
    <citation type="submission" date="2003-08" db="EMBL/GenBank/DDBJ databases">
        <authorList>
            <person name="Birren B."/>
            <person name="Nusbaum C."/>
            <person name="Abebe A."/>
            <person name="Abouelleil A."/>
            <person name="Adekoya E."/>
            <person name="Ait-zahra M."/>
            <person name="Allen N."/>
            <person name="Allen T."/>
            <person name="An P."/>
            <person name="Anderson M."/>
            <person name="Anderson S."/>
            <person name="Arachchi H."/>
            <person name="Armbruster J."/>
            <person name="Bachantsang P."/>
            <person name="Baldwin J."/>
            <person name="Barry A."/>
            <person name="Bayul T."/>
            <person name="Blitshsteyn B."/>
            <person name="Bloom T."/>
            <person name="Blye J."/>
            <person name="Boguslavskiy L."/>
            <person name="Borowsky M."/>
            <person name="Boukhgalter B."/>
            <person name="Brunache A."/>
            <person name="Butler J."/>
            <person name="Calixte N."/>
            <person name="Calvo S."/>
            <person name="Camarata J."/>
            <person name="Campo K."/>
            <person name="Chang J."/>
            <person name="Cheshatsang Y."/>
            <person name="Citroen M."/>
            <person name="Collymore A."/>
            <person name="Considine T."/>
            <person name="Cook A."/>
            <person name="Cooke P."/>
            <person name="Corum B."/>
            <person name="Cuomo C."/>
            <person name="David R."/>
            <person name="Dawoe T."/>
            <person name="Degray S."/>
            <person name="Dodge S."/>
            <person name="Dooley K."/>
            <person name="Dorje P."/>
            <person name="Dorjee K."/>
            <person name="Dorris L."/>
            <person name="Duffey N."/>
            <person name="Dupes A."/>
            <person name="Elkins T."/>
            <person name="Engels R."/>
            <person name="Erickson J."/>
            <person name="Farina A."/>
            <person name="Faro S."/>
            <person name="Ferreira P."/>
            <person name="Fischer H."/>
            <person name="Fitzgerald M."/>
            <person name="Foley K."/>
            <person name="Gage D."/>
            <person name="Galagan J."/>
            <person name="Gearin G."/>
            <person name="Gnerre S."/>
            <person name="Gnirke A."/>
            <person name="Goyette A."/>
            <person name="Graham J."/>
            <person name="Grandbois E."/>
            <person name="Gyaltsen K."/>
            <person name="Hafez N."/>
            <person name="Hagopian D."/>
            <person name="Hagos B."/>
            <person name="Hall J."/>
            <person name="Hatcher B."/>
            <person name="Heller A."/>
            <person name="Higgins H."/>
            <person name="Honan T."/>
            <person name="Horn A."/>
            <person name="Houde N."/>
            <person name="Hughes L."/>
            <person name="Hulme W."/>
            <person name="Husby E."/>
            <person name="Iliev I."/>
            <person name="Jaffe D."/>
            <person name="Jones C."/>
            <person name="Kamal M."/>
            <person name="Kamat A."/>
            <person name="Kamvysselis M."/>
            <person name="Karlsson E."/>
            <person name="Kells C."/>
            <person name="Kieu A."/>
            <person name="Kisner P."/>
            <person name="Kodira C."/>
            <person name="Kulbokas E."/>
            <person name="Labutti K."/>
            <person name="Lama D."/>
            <person name="Landers T."/>
            <person name="Leger J."/>
            <person name="Levine S."/>
            <person name="Lewis D."/>
            <person name="Lewis T."/>
            <person name="Lindblad-toh K."/>
            <person name="Liu X."/>
            <person name="Lokyitsang T."/>
            <person name="Lokyitsang Y."/>
            <person name="Lucien O."/>
            <person name="Lui A."/>
            <person name="Ma L.J."/>
            <person name="Mabbitt R."/>
            <person name="Macdonald J."/>
            <person name="Maclean C."/>
            <person name="Major J."/>
            <person name="Manning J."/>
            <person name="Marabella R."/>
            <person name="Maru K."/>
            <person name="Matthews C."/>
            <person name="Mauceli E."/>
            <person name="Mccarthy M."/>
            <person name="Mcdonough S."/>
            <person name="Mcghee T."/>
            <person name="Meldrim J."/>
            <person name="Meneus L."/>
            <person name="Mesirov J."/>
            <person name="Mihalev A."/>
            <person name="Mihova T."/>
            <person name="Mikkelsen T."/>
            <person name="Mlenga V."/>
            <person name="Moru K."/>
            <person name="Mozes J."/>
            <person name="Mulrain L."/>
            <person name="Munson G."/>
            <person name="Naylor J."/>
            <person name="Newes C."/>
            <person name="Nguyen C."/>
            <person name="Nguyen N."/>
            <person name="Nguyen T."/>
            <person name="Nicol R."/>
            <person name="Nielsen C."/>
            <person name="Nizzari M."/>
            <person name="Norbu C."/>
            <person name="Norbu N."/>
            <person name="O'donnell P."/>
            <person name="Okoawo O."/>
            <person name="O'leary S."/>
            <person name="Omotosho B."/>
            <person name="O'neill K."/>
            <person name="Osman S."/>
            <person name="Parker S."/>
            <person name="Perrin D."/>
            <person name="Phunkhang P."/>
            <person name="Piqani B."/>
            <person name="Purcell S."/>
            <person name="Rachupka T."/>
            <person name="Ramasamy U."/>
            <person name="Rameau R."/>
            <person name="Ray V."/>
            <person name="Raymond C."/>
            <person name="Retta R."/>
            <person name="Richardson S."/>
            <person name="Rise C."/>
            <person name="Rodriguez J."/>
            <person name="Rogers J."/>
            <person name="Rogov P."/>
            <person name="Rutman M."/>
            <person name="Schupbach R."/>
            <person name="Seaman C."/>
            <person name="Settipalli S."/>
            <person name="Sharpe T."/>
            <person name="Sheridan J."/>
            <person name="Sherpa N."/>
            <person name="Shi J."/>
            <person name="Smirnov S."/>
            <person name="Smith C."/>
            <person name="Sougnez C."/>
            <person name="Spencer B."/>
            <person name="Stalker J."/>
            <person name="Stange-thomann N."/>
            <person name="Stavropoulos S."/>
            <person name="Stetson K."/>
            <person name="Stone C."/>
            <person name="Stone S."/>
            <person name="Stubbs M."/>
            <person name="Talamas J."/>
            <person name="Tchuinga P."/>
            <person name="Tenzing P."/>
            <person name="Tesfaye S."/>
            <person name="Theodore J."/>
            <person name="Thoulutsang Y."/>
            <person name="Topham K."/>
            <person name="Towey S."/>
            <person name="Tsamla T."/>
            <person name="Tsomo N."/>
            <person name="Vallee D."/>
            <person name="Vassiliev H."/>
            <person name="Venkataraman V."/>
            <person name="Vinson J."/>
            <person name="Vo A."/>
            <person name="Wade C."/>
            <person name="Wang S."/>
            <person name="Wangchuk T."/>
            <person name="Wangdi T."/>
            <person name="Whittaker C."/>
            <person name="Wilkinson J."/>
            <person name="Wu Y."/>
            <person name="Wyman D."/>
            <person name="Yadav S."/>
            <person name="Yang S."/>
            <person name="Yang X."/>
            <person name="Yeager S."/>
            <person name="Yee E."/>
            <person name="Young G."/>
            <person name="Zainoun J."/>
            <person name="Zembeck L."/>
            <person name="Zimmer A."/>
            <person name="Zody M."/>
            <person name="Lander E."/>
        </authorList>
    </citation>
    <scope>NUCLEOTIDE SEQUENCE [LARGE SCALE GENOMIC DNA]</scope>
</reference>
<dbReference type="InterPro" id="IPR005522">
    <property type="entry name" value="IPK"/>
</dbReference>
<dbReference type="InParanoid" id="H2YJZ5"/>
<proteinExistence type="inferred from homology"/>
<dbReference type="GO" id="GO:0000828">
    <property type="term" value="F:inositol hexakisphosphate kinase activity"/>
    <property type="evidence" value="ECO:0007669"/>
    <property type="project" value="TreeGrafter"/>
</dbReference>
<dbReference type="GO" id="GO:0032958">
    <property type="term" value="P:inositol phosphate biosynthetic process"/>
    <property type="evidence" value="ECO:0007669"/>
    <property type="project" value="InterPro"/>
</dbReference>
<feature type="region of interest" description="Disordered" evidence="5">
    <location>
        <begin position="1"/>
        <end position="26"/>
    </location>
</feature>
<dbReference type="GO" id="GO:0005634">
    <property type="term" value="C:nucleus"/>
    <property type="evidence" value="ECO:0007669"/>
    <property type="project" value="TreeGrafter"/>
</dbReference>
<dbReference type="SUPFAM" id="SSF56104">
    <property type="entry name" value="SAICAR synthase-like"/>
    <property type="match status" value="1"/>
</dbReference>
<comment type="similarity">
    <text evidence="1 4">Belongs to the inositol phosphokinase (IPK) family.</text>
</comment>
<protein>
    <recommendedName>
        <fullName evidence="4">Kinase</fullName>
        <ecNumber evidence="4">2.7.-.-</ecNumber>
    </recommendedName>
</protein>
<dbReference type="PANTHER" id="PTHR12400:SF21">
    <property type="entry name" value="KINASE"/>
    <property type="match status" value="1"/>
</dbReference>
<dbReference type="AlphaFoldDB" id="H2YJZ5"/>
<dbReference type="Pfam" id="PF03770">
    <property type="entry name" value="IPK"/>
    <property type="match status" value="1"/>
</dbReference>
<dbReference type="Gene3D" id="3.30.470.160">
    <property type="entry name" value="Inositol polyphosphate kinase"/>
    <property type="match status" value="1"/>
</dbReference>